<sequence length="253" mass="28381">MIQRILLFILAFSGWLATAQAQEKPVAPPADSAAQQAAAKKPAPVLPDSIYRVPGGLRLGIDLSRFVVKAFQPYRTDVSFAADYRYRKDLYIAAEAGWQGVSHSDSNYTYKSSGVFLTAGVDYNFLKKQETRERYMFYGGIRYGFAQMSYEAPSYTIYDSYWGDKLPGSFPKRNASAHWVELILGIKAEVLKNFFVGWSIREKIKISGPKDDAFPPIVIPGFGSGTKGSQFDFQYTISYCIPLGDVKVRVKRK</sequence>
<dbReference type="AlphaFoldDB" id="A0A562TD17"/>
<protein>
    <recommendedName>
        <fullName evidence="4">Outer membrane protein with beta-barrel domain</fullName>
    </recommendedName>
</protein>
<evidence type="ECO:0000313" key="3">
    <source>
        <dbReference type="Proteomes" id="UP000316778"/>
    </source>
</evidence>
<dbReference type="Proteomes" id="UP000316778">
    <property type="component" value="Unassembled WGS sequence"/>
</dbReference>
<reference evidence="2 3" key="1">
    <citation type="journal article" date="2013" name="Stand. Genomic Sci.">
        <title>Genomic Encyclopedia of Type Strains, Phase I: The one thousand microbial genomes (KMG-I) project.</title>
        <authorList>
            <person name="Kyrpides N.C."/>
            <person name="Woyke T."/>
            <person name="Eisen J.A."/>
            <person name="Garrity G."/>
            <person name="Lilburn T.G."/>
            <person name="Beck B.J."/>
            <person name="Whitman W.B."/>
            <person name="Hugenholtz P."/>
            <person name="Klenk H.P."/>
        </authorList>
    </citation>
    <scope>NUCLEOTIDE SEQUENCE [LARGE SCALE GENOMIC DNA]</scope>
    <source>
        <strain evidence="2 3">DSM 13484</strain>
    </source>
</reference>
<name>A0A562TD17_CHIJA</name>
<evidence type="ECO:0000313" key="2">
    <source>
        <dbReference type="EMBL" id="TWI91168.1"/>
    </source>
</evidence>
<dbReference type="OrthoDB" id="1199048at2"/>
<keyword evidence="3" id="KW-1185">Reference proteome</keyword>
<feature type="chain" id="PRO_5021757820" description="Outer membrane protein with beta-barrel domain" evidence="1">
    <location>
        <begin position="22"/>
        <end position="253"/>
    </location>
</feature>
<dbReference type="InterPro" id="IPR046111">
    <property type="entry name" value="DUF6048"/>
</dbReference>
<evidence type="ECO:0000256" key="1">
    <source>
        <dbReference type="SAM" id="SignalP"/>
    </source>
</evidence>
<proteinExistence type="predicted"/>
<dbReference type="RefSeq" id="WP_145710330.1">
    <property type="nucleotide sequence ID" value="NZ_BAAAFY010000001.1"/>
</dbReference>
<accession>A0A562TD17</accession>
<comment type="caution">
    <text evidence="2">The sequence shown here is derived from an EMBL/GenBank/DDBJ whole genome shotgun (WGS) entry which is preliminary data.</text>
</comment>
<dbReference type="EMBL" id="VLLG01000002">
    <property type="protein sequence ID" value="TWI91168.1"/>
    <property type="molecule type" value="Genomic_DNA"/>
</dbReference>
<dbReference type="Pfam" id="PF19515">
    <property type="entry name" value="DUF6048"/>
    <property type="match status" value="1"/>
</dbReference>
<feature type="signal peptide" evidence="1">
    <location>
        <begin position="1"/>
        <end position="21"/>
    </location>
</feature>
<evidence type="ECO:0008006" key="4">
    <source>
        <dbReference type="Google" id="ProtNLM"/>
    </source>
</evidence>
<keyword evidence="1" id="KW-0732">Signal</keyword>
<organism evidence="2 3">
    <name type="scientific">Chitinophaga japonensis</name>
    <name type="common">Flexibacter japonensis</name>
    <dbReference type="NCBI Taxonomy" id="104662"/>
    <lineage>
        <taxon>Bacteria</taxon>
        <taxon>Pseudomonadati</taxon>
        <taxon>Bacteroidota</taxon>
        <taxon>Chitinophagia</taxon>
        <taxon>Chitinophagales</taxon>
        <taxon>Chitinophagaceae</taxon>
        <taxon>Chitinophaga</taxon>
    </lineage>
</organism>
<gene>
    <name evidence="2" type="ORF">LX66_0533</name>
</gene>